<proteinExistence type="predicted"/>
<evidence type="ECO:0000256" key="4">
    <source>
        <dbReference type="ARBA" id="ARBA00022777"/>
    </source>
</evidence>
<dbReference type="GO" id="GO:0004674">
    <property type="term" value="F:protein serine/threonine kinase activity"/>
    <property type="evidence" value="ECO:0007669"/>
    <property type="project" value="UniProtKB-KW"/>
</dbReference>
<evidence type="ECO:0000256" key="5">
    <source>
        <dbReference type="ARBA" id="ARBA00022840"/>
    </source>
</evidence>
<feature type="domain" description="Protein kinase" evidence="7">
    <location>
        <begin position="66"/>
        <end position="122"/>
    </location>
</feature>
<evidence type="ECO:0000259" key="7">
    <source>
        <dbReference type="PROSITE" id="PS50011"/>
    </source>
</evidence>
<sequence length="122" mass="13626">MDTAHDREEGHDIYVRVDAVELVRNKWNKRWLDTIGTVESQVEGSMSHSEIAFFNLSTILAATTSFSPANKLGQGGFGVVYKGKLSNGKEVAMKRLSKDSGQGIDEFKNEVLLIAKLQIRIW</sequence>
<keyword evidence="5 6" id="KW-0067">ATP-binding</keyword>
<dbReference type="InterPro" id="IPR000719">
    <property type="entry name" value="Prot_kinase_dom"/>
</dbReference>
<dbReference type="PANTHER" id="PTHR27002">
    <property type="entry name" value="RECEPTOR-LIKE SERINE/THREONINE-PROTEIN KINASE SD1-8"/>
    <property type="match status" value="1"/>
</dbReference>
<dbReference type="Gene3D" id="3.30.200.20">
    <property type="entry name" value="Phosphorylase Kinase, domain 1"/>
    <property type="match status" value="1"/>
</dbReference>
<accession>A0A6A6LUG0</accession>
<comment type="caution">
    <text evidence="8">The sequence shown here is derived from an EMBL/GenBank/DDBJ whole genome shotgun (WGS) entry which is preliminary data.</text>
</comment>
<evidence type="ECO:0000256" key="6">
    <source>
        <dbReference type="PROSITE-ProRule" id="PRU10141"/>
    </source>
</evidence>
<gene>
    <name evidence="8" type="ORF">GH714_021154</name>
</gene>
<evidence type="ECO:0000313" key="9">
    <source>
        <dbReference type="Proteomes" id="UP000467840"/>
    </source>
</evidence>
<dbReference type="EMBL" id="JAAGAX010000009">
    <property type="protein sequence ID" value="KAF2303676.1"/>
    <property type="molecule type" value="Genomic_DNA"/>
</dbReference>
<dbReference type="InterPro" id="IPR017441">
    <property type="entry name" value="Protein_kinase_ATP_BS"/>
</dbReference>
<keyword evidence="9" id="KW-1185">Reference proteome</keyword>
<dbReference type="AlphaFoldDB" id="A0A6A6LUG0"/>
<evidence type="ECO:0000256" key="2">
    <source>
        <dbReference type="ARBA" id="ARBA00022679"/>
    </source>
</evidence>
<dbReference type="SUPFAM" id="SSF56112">
    <property type="entry name" value="Protein kinase-like (PK-like)"/>
    <property type="match status" value="1"/>
</dbReference>
<dbReference type="Proteomes" id="UP000467840">
    <property type="component" value="Chromosome 16"/>
</dbReference>
<feature type="binding site" evidence="6">
    <location>
        <position position="94"/>
    </location>
    <ligand>
        <name>ATP</name>
        <dbReference type="ChEBI" id="CHEBI:30616"/>
    </ligand>
</feature>
<name>A0A6A6LUG0_HEVBR</name>
<dbReference type="PROSITE" id="PS00107">
    <property type="entry name" value="PROTEIN_KINASE_ATP"/>
    <property type="match status" value="1"/>
</dbReference>
<reference evidence="8 9" key="1">
    <citation type="journal article" date="2020" name="Mol. Plant">
        <title>The Chromosome-Based Rubber Tree Genome Provides New Insights into Spurge Genome Evolution and Rubber Biosynthesis.</title>
        <authorList>
            <person name="Liu J."/>
            <person name="Shi C."/>
            <person name="Shi C.C."/>
            <person name="Li W."/>
            <person name="Zhang Q.J."/>
            <person name="Zhang Y."/>
            <person name="Li K."/>
            <person name="Lu H.F."/>
            <person name="Shi C."/>
            <person name="Zhu S.T."/>
            <person name="Xiao Z.Y."/>
            <person name="Nan H."/>
            <person name="Yue Y."/>
            <person name="Zhu X.G."/>
            <person name="Wu Y."/>
            <person name="Hong X.N."/>
            <person name="Fan G.Y."/>
            <person name="Tong Y."/>
            <person name="Zhang D."/>
            <person name="Mao C.L."/>
            <person name="Liu Y.L."/>
            <person name="Hao S.J."/>
            <person name="Liu W.Q."/>
            <person name="Lv M.Q."/>
            <person name="Zhang H.B."/>
            <person name="Liu Y."/>
            <person name="Hu-Tang G.R."/>
            <person name="Wang J.P."/>
            <person name="Wang J.H."/>
            <person name="Sun Y.H."/>
            <person name="Ni S.B."/>
            <person name="Chen W.B."/>
            <person name="Zhang X.C."/>
            <person name="Jiao Y.N."/>
            <person name="Eichler E.E."/>
            <person name="Li G.H."/>
            <person name="Liu X."/>
            <person name="Gao L.Z."/>
        </authorList>
    </citation>
    <scope>NUCLEOTIDE SEQUENCE [LARGE SCALE GENOMIC DNA]</scope>
    <source>
        <strain evidence="9">cv. GT1</strain>
        <tissue evidence="8">Leaf</tissue>
    </source>
</reference>
<dbReference type="GO" id="GO:0005886">
    <property type="term" value="C:plasma membrane"/>
    <property type="evidence" value="ECO:0007669"/>
    <property type="project" value="TreeGrafter"/>
</dbReference>
<dbReference type="GO" id="GO:0005524">
    <property type="term" value="F:ATP binding"/>
    <property type="evidence" value="ECO:0007669"/>
    <property type="project" value="UniProtKB-UniRule"/>
</dbReference>
<dbReference type="PROSITE" id="PS50011">
    <property type="entry name" value="PROTEIN_KINASE_DOM"/>
    <property type="match status" value="1"/>
</dbReference>
<organism evidence="8 9">
    <name type="scientific">Hevea brasiliensis</name>
    <name type="common">Para rubber tree</name>
    <name type="synonym">Siphonia brasiliensis</name>
    <dbReference type="NCBI Taxonomy" id="3981"/>
    <lineage>
        <taxon>Eukaryota</taxon>
        <taxon>Viridiplantae</taxon>
        <taxon>Streptophyta</taxon>
        <taxon>Embryophyta</taxon>
        <taxon>Tracheophyta</taxon>
        <taxon>Spermatophyta</taxon>
        <taxon>Magnoliopsida</taxon>
        <taxon>eudicotyledons</taxon>
        <taxon>Gunneridae</taxon>
        <taxon>Pentapetalae</taxon>
        <taxon>rosids</taxon>
        <taxon>fabids</taxon>
        <taxon>Malpighiales</taxon>
        <taxon>Euphorbiaceae</taxon>
        <taxon>Crotonoideae</taxon>
        <taxon>Micrandreae</taxon>
        <taxon>Hevea</taxon>
    </lineage>
</organism>
<protein>
    <recommendedName>
        <fullName evidence="7">Protein kinase domain-containing protein</fullName>
    </recommendedName>
</protein>
<dbReference type="PANTHER" id="PTHR27002:SF839">
    <property type="entry name" value="NON-SPECIFIC SERINE_THREONINE PROTEIN KINASE"/>
    <property type="match status" value="1"/>
</dbReference>
<evidence type="ECO:0000313" key="8">
    <source>
        <dbReference type="EMBL" id="KAF2303676.1"/>
    </source>
</evidence>
<keyword evidence="4" id="KW-0418">Kinase</keyword>
<evidence type="ECO:0000256" key="3">
    <source>
        <dbReference type="ARBA" id="ARBA00022741"/>
    </source>
</evidence>
<keyword evidence="1" id="KW-0723">Serine/threonine-protein kinase</keyword>
<evidence type="ECO:0000256" key="1">
    <source>
        <dbReference type="ARBA" id="ARBA00022527"/>
    </source>
</evidence>
<keyword evidence="2" id="KW-0808">Transferase</keyword>
<keyword evidence="3 6" id="KW-0547">Nucleotide-binding</keyword>
<dbReference type="InterPro" id="IPR011009">
    <property type="entry name" value="Kinase-like_dom_sf"/>
</dbReference>